<evidence type="ECO:0000256" key="2">
    <source>
        <dbReference type="ARBA" id="ARBA00022553"/>
    </source>
</evidence>
<dbReference type="GO" id="GO:0042791">
    <property type="term" value="P:5S class rRNA transcription by RNA polymerase III"/>
    <property type="evidence" value="ECO:0007669"/>
    <property type="project" value="TreeGrafter"/>
</dbReference>
<dbReference type="EMBL" id="CALTRL010000121">
    <property type="protein sequence ID" value="CAH7666552.1"/>
    <property type="molecule type" value="Genomic_DNA"/>
</dbReference>
<feature type="compositionally biased region" description="Basic residues" evidence="6">
    <location>
        <begin position="127"/>
        <end position="137"/>
    </location>
</feature>
<protein>
    <recommendedName>
        <fullName evidence="11">B-block binding subunit of TFIIIC domain-containing protein</fullName>
    </recommendedName>
</protein>
<dbReference type="InterPro" id="IPR007309">
    <property type="entry name" value="TFIIIC_Bblock-bd"/>
</dbReference>
<evidence type="ECO:0000256" key="5">
    <source>
        <dbReference type="ARBA" id="ARBA00023242"/>
    </source>
</evidence>
<proteinExistence type="predicted"/>
<feature type="domain" description="Transcription factor tau subunit sfc3/Tfc3 C-terminal" evidence="8">
    <location>
        <begin position="1515"/>
        <end position="2021"/>
    </location>
</feature>
<gene>
    <name evidence="9" type="ORF">PPACK8108_LOCUS910</name>
</gene>
<evidence type="ECO:0000256" key="4">
    <source>
        <dbReference type="ARBA" id="ARBA00023163"/>
    </source>
</evidence>
<dbReference type="PANTHER" id="PTHR15180">
    <property type="entry name" value="GENERAL TRANSCRIPTION FACTOR 3C POLYPEPTIDE 1"/>
    <property type="match status" value="1"/>
</dbReference>
<dbReference type="GO" id="GO:0006384">
    <property type="term" value="P:transcription initiation at RNA polymerase III promoter"/>
    <property type="evidence" value="ECO:0007669"/>
    <property type="project" value="InterPro"/>
</dbReference>
<evidence type="ECO:0000313" key="9">
    <source>
        <dbReference type="EMBL" id="CAH7666552.1"/>
    </source>
</evidence>
<feature type="domain" description="B-block binding subunit of TFIIIC" evidence="7">
    <location>
        <begin position="262"/>
        <end position="327"/>
    </location>
</feature>
<keyword evidence="10" id="KW-1185">Reference proteome</keyword>
<feature type="region of interest" description="Disordered" evidence="6">
    <location>
        <begin position="659"/>
        <end position="687"/>
    </location>
</feature>
<keyword evidence="3" id="KW-0238">DNA-binding</keyword>
<dbReference type="GO" id="GO:0005634">
    <property type="term" value="C:nucleus"/>
    <property type="evidence" value="ECO:0007669"/>
    <property type="project" value="UniProtKB-SubCell"/>
</dbReference>
<comment type="subcellular location">
    <subcellularLocation>
        <location evidence="1">Nucleus</location>
    </subcellularLocation>
</comment>
<evidence type="ECO:0000259" key="8">
    <source>
        <dbReference type="Pfam" id="PF20222"/>
    </source>
</evidence>
<feature type="region of interest" description="Disordered" evidence="6">
    <location>
        <begin position="1306"/>
        <end position="1333"/>
    </location>
</feature>
<dbReference type="GO" id="GO:0000127">
    <property type="term" value="C:transcription factor TFIIIC complex"/>
    <property type="evidence" value="ECO:0007669"/>
    <property type="project" value="InterPro"/>
</dbReference>
<dbReference type="InterPro" id="IPR046488">
    <property type="entry name" value="Sfc3/Tfc3_C"/>
</dbReference>
<evidence type="ECO:0000256" key="3">
    <source>
        <dbReference type="ARBA" id="ARBA00023125"/>
    </source>
</evidence>
<evidence type="ECO:0000256" key="6">
    <source>
        <dbReference type="SAM" id="MobiDB-lite"/>
    </source>
</evidence>
<dbReference type="PANTHER" id="PTHR15180:SF1">
    <property type="entry name" value="GENERAL TRANSCRIPTION FACTOR 3C POLYPEPTIDE 1"/>
    <property type="match status" value="1"/>
</dbReference>
<feature type="compositionally biased region" description="Basic residues" evidence="6">
    <location>
        <begin position="1309"/>
        <end position="1325"/>
    </location>
</feature>
<dbReference type="Pfam" id="PF04182">
    <property type="entry name" value="B-block_TFIIIC"/>
    <property type="match status" value="1"/>
</dbReference>
<dbReference type="InterPro" id="IPR044210">
    <property type="entry name" value="Tfc3-like"/>
</dbReference>
<keyword evidence="5" id="KW-0539">Nucleus</keyword>
<organism evidence="9 10">
    <name type="scientific">Phakopsora pachyrhizi</name>
    <name type="common">Asian soybean rust disease fungus</name>
    <dbReference type="NCBI Taxonomy" id="170000"/>
    <lineage>
        <taxon>Eukaryota</taxon>
        <taxon>Fungi</taxon>
        <taxon>Dikarya</taxon>
        <taxon>Basidiomycota</taxon>
        <taxon>Pucciniomycotina</taxon>
        <taxon>Pucciniomycetes</taxon>
        <taxon>Pucciniales</taxon>
        <taxon>Phakopsoraceae</taxon>
        <taxon>Phakopsora</taxon>
    </lineage>
</organism>
<comment type="caution">
    <text evidence="9">The sequence shown here is derived from an EMBL/GenBank/DDBJ whole genome shotgun (WGS) entry which is preliminary data.</text>
</comment>
<feature type="region of interest" description="Disordered" evidence="6">
    <location>
        <begin position="119"/>
        <end position="158"/>
    </location>
</feature>
<name>A0AAV0AEP2_PHAPC</name>
<evidence type="ECO:0000256" key="1">
    <source>
        <dbReference type="ARBA" id="ARBA00004123"/>
    </source>
</evidence>
<sequence length="2072" mass="233996">MLDELLQYLVTEMAMDGEEGCSVARIDEFIETYCSRRRTQYPTHPVQLIDTAYKDFVWKSLCRLDQIRLGTLGQKSEYFQGADRKVGQEVDEKPADEHLSPLVGAVTESKTLQLPMIVSNASNPLTQRKKRQSKGFNKRLQDEKAQTSSQLGSKVNPPLSIGQQRVLVTGNVRKNVSGPDFQKKKAPKHGKAQVKNLPMASSNSVWEDLAPDLVFLPRSELISKFGYDENGESRLRIAVDPRTCWRAVVGTESRNPKLTPYVYQVLCIVAQGREAGATVIELGQKLKHDQKSLFHFVKVLTDLQLVAKFRAYQHKAWTNRVVHQRYLATSEWYKDSVKKDGDSSLLSVSNETADPFKSSITLGHINSEVITPACGKVFCHESLNTRRTTIECIIESSENSDVIPVMSPITKEHLAVNGALIRSRLFTVLKRSPNHAMAHANIIKAIGIAEPTRDDRRRLNRYIDSNIKLGLLEKVTILNVNGHAPCIRLTELGETTMGNASVSASETMEFISGEDSEDELFFLPMTRSIGQTICDLLASSGENGMTYKDICRSLNDLEVRTVEQILTRMEREQPPPHLSDRRVKSVLESFGREKRVRWFDAESLKKRCQAAEIPIPLNSNEQQPNCVGEFLQIDASSVSSSFYENRRQLYKIPLRDPKGVWGKQQKKPSTIPGKIGRPRKYPLGSSKAERKAIKEKEEEAKNIDAVKVKDPTAKKILKRPADSDPQQSVAMTTYTVGRPLKKVKFAKNSRPSETFIPTEAIPEPELELEAESLKTASLVSQPNKISVVDVENLQNNSTHDNILSEAVVMCSINDATLFQPEKTSDLSSLSYFSKASIDQSSRQNLTALVRESYLLETIQNAGGIVERSHNLSKFVHDIENRVDKPRIVGLMDYRTLNATLYGLERRGELKSTTVLVKDALGSSLCRKIFYLSSISLDSSEMTSWMSDFRARFTNTIHQTDDFEKKNDKNFVTLKPIPNKNKFESDLVAPVRDLNEESLRKSFLNQWPCISQLYGYIMGKASRAKVLHLYLLEAFQDVQNTPSACKMITTSGHRIFSSSFVFQELPVNLLVKLIPILKQSEEFENFIATPGSLNAPISKVPVAVRRVLQIGHTFARSKVFQIFQILCRLRVLLPLQKTTRVTEYYWDTLSGDRVYYSTCSAGFGENVFCLIDQGHIPLFCDVEPASSTTNWPLKTSSDGESYWAELRRVSIPELDHSLTPQSSIRANQGKFSQSAHRMALMLADQAKWYDEIQLTSTQKGYLSVFDDQNSDPPIDLEKDDEKIKHIAHVLATTPEAVKRELKYLRDARASHKKKKDRATVARKPKKKSNDQEIDAESLKLAQEEARKVLAGKAKNALQQKQDDWNSIINRFKQQSGVAEIDEGVLNDLHLLFIAPNQGINVSQLEAELEDWLKRKDTLQGTVGSGVEQSIKDAESSAMVDPNRVKELPMLPSVKAKRFKMLENLGSQKAQSERAVIKTLPDKPKKVCSIAARAIRPQLSAQIGMRPPELASTPGKRSRLDWNDTLDEFLEDMLAIIRARAYATCARVLPWSIALNVFKGSRTHLLKNRALKLERDDKERVYIELLTTAWTQLYFEKRGKVAELADPMPSIPARLDGERALDYLRANVDKGFLRAQAELMVNSQEIDSSIRLPDTLRDLRLKYRVKRIHFTRPAERWDRIHSALNLHDRECIIKNEAFSAPCTPAEVSRKPKISHTVSRACEALKLLTSTPVSSYSWEVATQILSRYSETDLVSATSHLCGIGVLTIAGKLSWKKRLPGRSYRYTDKLILPDARVNKEVVDTALRRIRNDWEASPDGELVWSLLANDTEVAALLSSISRGDVELKLNLERNREKRWKFDKFYRTRKLADGCIENEVSIKFNGSKGFQICELNLSTLSASQIESVRGAVYSAGPSGISAKRLTDLLSKKLSKDEVASAVSHLTKISPPGLYWAFEDGLVIFSSDYLNDWGECVNPLANEAHKRYLVGRVWYDLSGNLVEEIWKVNLCRVEGLIQNIPGISYAEILRKMNFFVNELELNDVLEELINSKKVSNGYQSLFFNPWIRGFTKNHFWLLV</sequence>
<keyword evidence="2" id="KW-0597">Phosphoprotein</keyword>
<dbReference type="GO" id="GO:0003677">
    <property type="term" value="F:DNA binding"/>
    <property type="evidence" value="ECO:0007669"/>
    <property type="project" value="UniProtKB-KW"/>
</dbReference>
<evidence type="ECO:0000313" key="10">
    <source>
        <dbReference type="Proteomes" id="UP001153365"/>
    </source>
</evidence>
<dbReference type="Proteomes" id="UP001153365">
    <property type="component" value="Unassembled WGS sequence"/>
</dbReference>
<accession>A0AAV0AEP2</accession>
<dbReference type="Pfam" id="PF20222">
    <property type="entry name" value="DUF6581"/>
    <property type="match status" value="1"/>
</dbReference>
<evidence type="ECO:0008006" key="11">
    <source>
        <dbReference type="Google" id="ProtNLM"/>
    </source>
</evidence>
<keyword evidence="4" id="KW-0804">Transcription</keyword>
<evidence type="ECO:0000259" key="7">
    <source>
        <dbReference type="Pfam" id="PF04182"/>
    </source>
</evidence>
<reference evidence="9" key="1">
    <citation type="submission" date="2022-06" db="EMBL/GenBank/DDBJ databases">
        <authorList>
            <consortium name="SYNGENTA / RWTH Aachen University"/>
        </authorList>
    </citation>
    <scope>NUCLEOTIDE SEQUENCE</scope>
</reference>